<gene>
    <name evidence="1" type="ORF">OCTVUL_1B013701</name>
</gene>
<name>A0AA36B4J3_OCTVU</name>
<dbReference type="EMBL" id="OX597821">
    <property type="protein sequence ID" value="CAI9726527.1"/>
    <property type="molecule type" value="Genomic_DNA"/>
</dbReference>
<keyword evidence="2" id="KW-1185">Reference proteome</keyword>
<evidence type="ECO:0000313" key="2">
    <source>
        <dbReference type="Proteomes" id="UP001162480"/>
    </source>
</evidence>
<evidence type="ECO:0000313" key="1">
    <source>
        <dbReference type="EMBL" id="CAI9726527.1"/>
    </source>
</evidence>
<reference evidence="1" key="1">
    <citation type="submission" date="2023-08" db="EMBL/GenBank/DDBJ databases">
        <authorList>
            <person name="Alioto T."/>
            <person name="Alioto T."/>
            <person name="Gomez Garrido J."/>
        </authorList>
    </citation>
    <scope>NUCLEOTIDE SEQUENCE</scope>
</reference>
<accession>A0AA36B4J3</accession>
<evidence type="ECO:0008006" key="3">
    <source>
        <dbReference type="Google" id="ProtNLM"/>
    </source>
</evidence>
<dbReference type="Proteomes" id="UP001162480">
    <property type="component" value="Chromosome 8"/>
</dbReference>
<organism evidence="1 2">
    <name type="scientific">Octopus vulgaris</name>
    <name type="common">Common octopus</name>
    <dbReference type="NCBI Taxonomy" id="6645"/>
    <lineage>
        <taxon>Eukaryota</taxon>
        <taxon>Metazoa</taxon>
        <taxon>Spiralia</taxon>
        <taxon>Lophotrochozoa</taxon>
        <taxon>Mollusca</taxon>
        <taxon>Cephalopoda</taxon>
        <taxon>Coleoidea</taxon>
        <taxon>Octopodiformes</taxon>
        <taxon>Octopoda</taxon>
        <taxon>Incirrata</taxon>
        <taxon>Octopodidae</taxon>
        <taxon>Octopus</taxon>
    </lineage>
</organism>
<proteinExistence type="predicted"/>
<dbReference type="AlphaFoldDB" id="A0AA36B4J3"/>
<sequence length="204" mass="22605">MIFNTPRRVKYHHISMQQSSQRNQAFTLSWRCSGSSSSGECGGGGGSDRPTPAVFSLSFITQLHAARCCFLEWTICAAVIPGNKMSETGVLDNSYMSLTVVSFLAFMFVYEYVSPWISSWLCPKYKTLTEKQQINWNTRVISSVHAVIMGSLCLYTINYDPEVRDDPIWRDTPQVRVSGAILIGYSLAAVGEDGTGGGWLVTHP</sequence>
<protein>
    <recommendedName>
        <fullName evidence="3">TLC domain-containing protein</fullName>
    </recommendedName>
</protein>